<organism evidence="2 3">
    <name type="scientific">Comamonas odontotermitis</name>
    <dbReference type="NCBI Taxonomy" id="379895"/>
    <lineage>
        <taxon>Bacteria</taxon>
        <taxon>Pseudomonadati</taxon>
        <taxon>Pseudomonadota</taxon>
        <taxon>Betaproteobacteria</taxon>
        <taxon>Burkholderiales</taxon>
        <taxon>Comamonadaceae</taxon>
        <taxon>Comamonas</taxon>
    </lineage>
</organism>
<evidence type="ECO:0000313" key="3">
    <source>
        <dbReference type="Proteomes" id="UP000562492"/>
    </source>
</evidence>
<sequence length="88" mass="8823">MKAIEMSCLLLSGAAMTGALLLGTLSNNAHAATTAAKAATPQEAIEACKGKKEGDKVDLPVGNGKTAKAICRKAGNQLVAMRTASIGP</sequence>
<dbReference type="RefSeq" id="WP_184706000.1">
    <property type="nucleotide sequence ID" value="NZ_JACHKZ010000004.1"/>
</dbReference>
<dbReference type="Proteomes" id="UP000562492">
    <property type="component" value="Unassembled WGS sequence"/>
</dbReference>
<evidence type="ECO:0000256" key="1">
    <source>
        <dbReference type="SAM" id="SignalP"/>
    </source>
</evidence>
<evidence type="ECO:0000313" key="2">
    <source>
        <dbReference type="EMBL" id="MBB6576991.1"/>
    </source>
</evidence>
<feature type="chain" id="PRO_5046500580" evidence="1">
    <location>
        <begin position="32"/>
        <end position="88"/>
    </location>
</feature>
<accession>A0ABR6RCW7</accession>
<protein>
    <submittedName>
        <fullName evidence="2">Uncharacterized protein</fullName>
    </submittedName>
</protein>
<dbReference type="EMBL" id="JACHKZ010000004">
    <property type="protein sequence ID" value="MBB6576991.1"/>
    <property type="molecule type" value="Genomic_DNA"/>
</dbReference>
<keyword evidence="1" id="KW-0732">Signal</keyword>
<proteinExistence type="predicted"/>
<gene>
    <name evidence="2" type="ORF">HNP33_001041</name>
</gene>
<comment type="caution">
    <text evidence="2">The sequence shown here is derived from an EMBL/GenBank/DDBJ whole genome shotgun (WGS) entry which is preliminary data.</text>
</comment>
<feature type="signal peptide" evidence="1">
    <location>
        <begin position="1"/>
        <end position="31"/>
    </location>
</feature>
<keyword evidence="3" id="KW-1185">Reference proteome</keyword>
<name>A0ABR6RCW7_9BURK</name>
<reference evidence="2 3" key="1">
    <citation type="submission" date="2020-08" db="EMBL/GenBank/DDBJ databases">
        <title>Functional genomics of gut bacteria from endangered species of beetles.</title>
        <authorList>
            <person name="Carlos-Shanley C."/>
        </authorList>
    </citation>
    <scope>NUCLEOTIDE SEQUENCE [LARGE SCALE GENOMIC DNA]</scope>
    <source>
        <strain evidence="2 3">S00124</strain>
    </source>
</reference>